<feature type="non-terminal residue" evidence="2">
    <location>
        <position position="261"/>
    </location>
</feature>
<reference evidence="2" key="1">
    <citation type="journal article" date="2014" name="Front. Microbiol.">
        <title>High frequency of phylogenetically diverse reductive dehalogenase-homologous genes in deep subseafloor sedimentary metagenomes.</title>
        <authorList>
            <person name="Kawai M."/>
            <person name="Futagami T."/>
            <person name="Toyoda A."/>
            <person name="Takaki Y."/>
            <person name="Nishi S."/>
            <person name="Hori S."/>
            <person name="Arai W."/>
            <person name="Tsubouchi T."/>
            <person name="Morono Y."/>
            <person name="Uchiyama I."/>
            <person name="Ito T."/>
            <person name="Fujiyama A."/>
            <person name="Inagaki F."/>
            <person name="Takami H."/>
        </authorList>
    </citation>
    <scope>NUCLEOTIDE SEQUENCE</scope>
    <source>
        <strain evidence="2">Expedition CK06-06</strain>
    </source>
</reference>
<feature type="compositionally biased region" description="Basic and acidic residues" evidence="1">
    <location>
        <begin position="249"/>
        <end position="261"/>
    </location>
</feature>
<dbReference type="AlphaFoldDB" id="X1TUR7"/>
<protein>
    <submittedName>
        <fullName evidence="2">Uncharacterized protein</fullName>
    </submittedName>
</protein>
<dbReference type="EMBL" id="BARW01025482">
    <property type="protein sequence ID" value="GAJ09083.1"/>
    <property type="molecule type" value="Genomic_DNA"/>
</dbReference>
<gene>
    <name evidence="2" type="ORF">S12H4_41764</name>
</gene>
<accession>X1TUR7</accession>
<proteinExistence type="predicted"/>
<comment type="caution">
    <text evidence="2">The sequence shown here is derived from an EMBL/GenBank/DDBJ whole genome shotgun (WGS) entry which is preliminary data.</text>
</comment>
<organism evidence="2">
    <name type="scientific">marine sediment metagenome</name>
    <dbReference type="NCBI Taxonomy" id="412755"/>
    <lineage>
        <taxon>unclassified sequences</taxon>
        <taxon>metagenomes</taxon>
        <taxon>ecological metagenomes</taxon>
    </lineage>
</organism>
<name>X1TUR7_9ZZZZ</name>
<evidence type="ECO:0000313" key="2">
    <source>
        <dbReference type="EMBL" id="GAJ09083.1"/>
    </source>
</evidence>
<evidence type="ECO:0000256" key="1">
    <source>
        <dbReference type="SAM" id="MobiDB-lite"/>
    </source>
</evidence>
<feature type="region of interest" description="Disordered" evidence="1">
    <location>
        <begin position="242"/>
        <end position="261"/>
    </location>
</feature>
<feature type="non-terminal residue" evidence="2">
    <location>
        <position position="1"/>
    </location>
</feature>
<sequence>YRVKKIWQQRFRRGGIGLHPTDPNYESAGFWKEIRRRVQEGESLFKFVNLGPHVHAIGFGSPQAHECQDYVIRFFDNGLGAPIPLQLKDIIGLLFYLITHTGVLNHLKAYKRHNSDRLTIRHQQTHTIRAWGDLHRIDPERLLGETAYQELCKEVAELIGMGWDPESGELVYPASRKDFETITWVPIYQLGKYLAKEEFLSALSYAQTHYWFMILRQIQDRGPPLYGECAPPDDIAVFAEVEPDSPDDMAEHPRQVRDRSG</sequence>